<dbReference type="InterPro" id="IPR009057">
    <property type="entry name" value="Homeodomain-like_sf"/>
</dbReference>
<dbReference type="GO" id="GO:0003677">
    <property type="term" value="F:DNA binding"/>
    <property type="evidence" value="ECO:0007669"/>
    <property type="project" value="UniProtKB-KW"/>
</dbReference>
<dbReference type="InterPro" id="IPR001005">
    <property type="entry name" value="SANT/Myb"/>
</dbReference>
<dbReference type="Proteomes" id="UP001367676">
    <property type="component" value="Unassembled WGS sequence"/>
</dbReference>
<keyword evidence="7" id="KW-1185">Reference proteome</keyword>
<keyword evidence="2" id="KW-0238">DNA-binding</keyword>
<dbReference type="CDD" id="cd00167">
    <property type="entry name" value="SANT"/>
    <property type="match status" value="1"/>
</dbReference>
<evidence type="ECO:0000313" key="6">
    <source>
        <dbReference type="EMBL" id="KAK7602036.1"/>
    </source>
</evidence>
<feature type="compositionally biased region" description="Polar residues" evidence="4">
    <location>
        <begin position="12"/>
        <end position="30"/>
    </location>
</feature>
<name>A0AAN9TPW7_9HEMI</name>
<dbReference type="AlphaFoldDB" id="A0AAN9TPW7"/>
<evidence type="ECO:0000256" key="2">
    <source>
        <dbReference type="ARBA" id="ARBA00023125"/>
    </source>
</evidence>
<protein>
    <recommendedName>
        <fullName evidence="5">SANT domain-containing protein</fullName>
    </recommendedName>
</protein>
<accession>A0AAN9TPW7</accession>
<evidence type="ECO:0000259" key="5">
    <source>
        <dbReference type="PROSITE" id="PS51293"/>
    </source>
</evidence>
<dbReference type="Gene3D" id="1.20.58.1880">
    <property type="match status" value="1"/>
</dbReference>
<evidence type="ECO:0000313" key="7">
    <source>
        <dbReference type="Proteomes" id="UP001367676"/>
    </source>
</evidence>
<evidence type="ECO:0000256" key="4">
    <source>
        <dbReference type="SAM" id="MobiDB-lite"/>
    </source>
</evidence>
<dbReference type="SMART" id="SM00717">
    <property type="entry name" value="SANT"/>
    <property type="match status" value="1"/>
</dbReference>
<sequence length="810" mass="91044">MSAASDKAGPSGIQNDSNSVEVLGSVTQESHSSDKCFPIQLRTSARVSKKLKLDSQNVTSTSPTERKEPKPEEKTAEQKSNTVRRVHELWSTEDKNAFFEALNEYGKDFDAIQTHMNNKRKKRGINHNIAKNRDQARHFYYRTWHKISKYLKFPQEMKKVVREQYGLINFGEFRRKIGFLSEKNAVKLNELIYNGNTQVRVKGKTIRIKTPVCRALRKINQLQETSADVKLPTRILVELRPRNNESWCHVQSLAMNPRVRTSLPLQQLLVSLISYLDKKWQLPLTKIKEKSSSTDGKENVTVANEQDDFCGKSFLRLAPREGINIVAPSIRSGEFVTSSNISLMAYEEKFGSDSSEIANHLKQMANKSGKGSKSCKKQMVEDEKLKMSENDNQCTGSFTNDGQKSSLNEGVISPESDFVASTIDQLLSACNDYEKDNVEESDWNSPAKEDFDIESEISNSENKELIIKKAKAGWTFKNAESVRIGDLYLMFGVDSRVQLDYWWDHEYNDEKCSAEKASNTATLVESNKKQKLSQSLNKLISVVKLYLNKEKERCSCGQVSKPSNKFVNGRNRVVNKPKTPYYRRRSGDKQRSLQSLSKVTVQLIKPKQDSIADSVVPAVYLYHISEIIESVVETPEHIGKRISSNSINPCETSVSPLDSFRDDLVGANDLSSSLLLQDEDSKSSCSTITRILKQALPEVIPTPLIPSHDGLSTPVIQPSNLLESSNLHGGKAASPTWSMSEASNFSLGNLLAQLDAPSKPTVNVIDDETRFPSDVETHFQHLFNESSTDYTEKFAHLAAQIASETISPKM</sequence>
<dbReference type="PANTHER" id="PTHR21677:SF1">
    <property type="entry name" value="PROTEIN CRAMPED-LIKE"/>
    <property type="match status" value="1"/>
</dbReference>
<dbReference type="InterPro" id="IPR017884">
    <property type="entry name" value="SANT_dom"/>
</dbReference>
<feature type="compositionally biased region" description="Basic and acidic residues" evidence="4">
    <location>
        <begin position="64"/>
        <end position="77"/>
    </location>
</feature>
<dbReference type="GO" id="GO:0007389">
    <property type="term" value="P:pattern specification process"/>
    <property type="evidence" value="ECO:0007669"/>
    <property type="project" value="TreeGrafter"/>
</dbReference>
<feature type="domain" description="SANT" evidence="5">
    <location>
        <begin position="90"/>
        <end position="148"/>
    </location>
</feature>
<dbReference type="PROSITE" id="PS51293">
    <property type="entry name" value="SANT"/>
    <property type="match status" value="1"/>
</dbReference>
<comment type="subcellular location">
    <subcellularLocation>
        <location evidence="1">Nucleus</location>
    </subcellularLocation>
</comment>
<dbReference type="GO" id="GO:0005634">
    <property type="term" value="C:nucleus"/>
    <property type="evidence" value="ECO:0007669"/>
    <property type="project" value="UniProtKB-SubCell"/>
</dbReference>
<keyword evidence="3" id="KW-0539">Nucleus</keyword>
<dbReference type="InterPro" id="IPR055315">
    <property type="entry name" value="Cramped-like"/>
</dbReference>
<feature type="region of interest" description="Disordered" evidence="4">
    <location>
        <begin position="1"/>
        <end position="82"/>
    </location>
</feature>
<evidence type="ECO:0000256" key="1">
    <source>
        <dbReference type="ARBA" id="ARBA00004123"/>
    </source>
</evidence>
<evidence type="ECO:0000256" key="3">
    <source>
        <dbReference type="ARBA" id="ARBA00023242"/>
    </source>
</evidence>
<dbReference type="SUPFAM" id="SSF46689">
    <property type="entry name" value="Homeodomain-like"/>
    <property type="match status" value="1"/>
</dbReference>
<dbReference type="EMBL" id="JBBCAQ010000010">
    <property type="protein sequence ID" value="KAK7602036.1"/>
    <property type="molecule type" value="Genomic_DNA"/>
</dbReference>
<organism evidence="6 7">
    <name type="scientific">Parthenolecanium corni</name>
    <dbReference type="NCBI Taxonomy" id="536013"/>
    <lineage>
        <taxon>Eukaryota</taxon>
        <taxon>Metazoa</taxon>
        <taxon>Ecdysozoa</taxon>
        <taxon>Arthropoda</taxon>
        <taxon>Hexapoda</taxon>
        <taxon>Insecta</taxon>
        <taxon>Pterygota</taxon>
        <taxon>Neoptera</taxon>
        <taxon>Paraneoptera</taxon>
        <taxon>Hemiptera</taxon>
        <taxon>Sternorrhyncha</taxon>
        <taxon>Coccoidea</taxon>
        <taxon>Coccidae</taxon>
        <taxon>Parthenolecanium</taxon>
    </lineage>
</organism>
<gene>
    <name evidence="6" type="ORF">V9T40_009477</name>
</gene>
<proteinExistence type="predicted"/>
<dbReference type="PANTHER" id="PTHR21677">
    <property type="entry name" value="CRAMPED PROTEIN"/>
    <property type="match status" value="1"/>
</dbReference>
<reference evidence="6 7" key="1">
    <citation type="submission" date="2024-03" db="EMBL/GenBank/DDBJ databases">
        <title>Adaptation during the transition from Ophiocordyceps entomopathogen to insect associate is accompanied by gene loss and intensified selection.</title>
        <authorList>
            <person name="Ward C.M."/>
            <person name="Onetto C.A."/>
            <person name="Borneman A.R."/>
        </authorList>
    </citation>
    <scope>NUCLEOTIDE SEQUENCE [LARGE SCALE GENOMIC DNA]</scope>
    <source>
        <strain evidence="6">AWRI1</strain>
        <tissue evidence="6">Single Adult Female</tissue>
    </source>
</reference>
<dbReference type="GO" id="GO:0003682">
    <property type="term" value="F:chromatin binding"/>
    <property type="evidence" value="ECO:0007669"/>
    <property type="project" value="InterPro"/>
</dbReference>
<comment type="caution">
    <text evidence="6">The sequence shown here is derived from an EMBL/GenBank/DDBJ whole genome shotgun (WGS) entry which is preliminary data.</text>
</comment>